<feature type="region of interest" description="Interaction with substrate tRNA" evidence="10">
    <location>
        <begin position="40"/>
        <end position="43"/>
    </location>
</feature>
<gene>
    <name evidence="10" type="primary">miaA</name>
    <name evidence="14" type="ORF">C7477_102199</name>
</gene>
<organism evidence="14 15">
    <name type="scientific">Phyllobacterium leguminum</name>
    <dbReference type="NCBI Taxonomy" id="314237"/>
    <lineage>
        <taxon>Bacteria</taxon>
        <taxon>Pseudomonadati</taxon>
        <taxon>Pseudomonadota</taxon>
        <taxon>Alphaproteobacteria</taxon>
        <taxon>Hyphomicrobiales</taxon>
        <taxon>Phyllobacteriaceae</taxon>
        <taxon>Phyllobacterium</taxon>
    </lineage>
</organism>
<feature type="binding site" evidence="10">
    <location>
        <begin position="17"/>
        <end position="22"/>
    </location>
    <ligand>
        <name>substrate</name>
    </ligand>
</feature>
<feature type="region of interest" description="Interaction with substrate tRNA" evidence="10">
    <location>
        <begin position="164"/>
        <end position="168"/>
    </location>
</feature>
<name>A0A318T588_9HYPH</name>
<evidence type="ECO:0000256" key="12">
    <source>
        <dbReference type="RuleBase" id="RU003784"/>
    </source>
</evidence>
<reference evidence="14 15" key="1">
    <citation type="submission" date="2018-06" db="EMBL/GenBank/DDBJ databases">
        <title>Genomic Encyclopedia of Type Strains, Phase III (KMG-III): the genomes of soil and plant-associated and newly described type strains.</title>
        <authorList>
            <person name="Whitman W."/>
        </authorList>
    </citation>
    <scope>NUCLEOTIDE SEQUENCE [LARGE SCALE GENOMIC DNA]</scope>
    <source>
        <strain evidence="14 15">ORS 1419</strain>
    </source>
</reference>
<evidence type="ECO:0000313" key="15">
    <source>
        <dbReference type="Proteomes" id="UP000247454"/>
    </source>
</evidence>
<dbReference type="NCBIfam" id="TIGR00174">
    <property type="entry name" value="miaA"/>
    <property type="match status" value="1"/>
</dbReference>
<comment type="caution">
    <text evidence="10">Lacks conserved residue(s) required for the propagation of feature annotation.</text>
</comment>
<evidence type="ECO:0000256" key="9">
    <source>
        <dbReference type="ARBA" id="ARBA00049563"/>
    </source>
</evidence>
<feature type="site" description="Interaction with substrate tRNA" evidence="10">
    <location>
        <position position="128"/>
    </location>
</feature>
<evidence type="ECO:0000313" key="14">
    <source>
        <dbReference type="EMBL" id="PYE90110.1"/>
    </source>
</evidence>
<comment type="function">
    <text evidence="2 10 12">Catalyzes the transfer of a dimethylallyl group onto the adenine at position 37 in tRNAs that read codons beginning with uridine, leading to the formation of N6-(dimethylallyl)adenosine (i(6)A).</text>
</comment>
<dbReference type="InterPro" id="IPR027417">
    <property type="entry name" value="P-loop_NTPase"/>
</dbReference>
<evidence type="ECO:0000256" key="8">
    <source>
        <dbReference type="ARBA" id="ARBA00022842"/>
    </source>
</evidence>
<dbReference type="GO" id="GO:0005524">
    <property type="term" value="F:ATP binding"/>
    <property type="evidence" value="ECO:0007669"/>
    <property type="project" value="UniProtKB-UniRule"/>
</dbReference>
<dbReference type="InterPro" id="IPR018022">
    <property type="entry name" value="IPT"/>
</dbReference>
<dbReference type="GO" id="GO:0006400">
    <property type="term" value="P:tRNA modification"/>
    <property type="evidence" value="ECO:0007669"/>
    <property type="project" value="TreeGrafter"/>
</dbReference>
<feature type="binding site" evidence="10">
    <location>
        <begin position="15"/>
        <end position="22"/>
    </location>
    <ligand>
        <name>ATP</name>
        <dbReference type="ChEBI" id="CHEBI:30616"/>
    </ligand>
</feature>
<protein>
    <recommendedName>
        <fullName evidence="10">tRNA dimethylallyltransferase</fullName>
        <ecNumber evidence="10">2.5.1.75</ecNumber>
    </recommendedName>
    <alternativeName>
        <fullName evidence="10">Dimethylallyl diphosphate:tRNA dimethylallyltransferase</fullName>
        <shortName evidence="10">DMAPP:tRNA dimethylallyltransferase</shortName>
        <shortName evidence="10">DMATase</shortName>
    </alternativeName>
    <alternativeName>
        <fullName evidence="10">Isopentenyl-diphosphate:tRNA isopentenyltransferase</fullName>
        <shortName evidence="10">IPP transferase</shortName>
        <shortName evidence="10">IPPT</shortName>
        <shortName evidence="10">IPTase</shortName>
    </alternativeName>
</protein>
<keyword evidence="4 10" id="KW-0808">Transferase</keyword>
<dbReference type="RefSeq" id="WP_425373495.1">
    <property type="nucleotide sequence ID" value="NZ_QJTF01000002.1"/>
</dbReference>
<evidence type="ECO:0000256" key="11">
    <source>
        <dbReference type="RuleBase" id="RU003783"/>
    </source>
</evidence>
<dbReference type="CDD" id="cd02019">
    <property type="entry name" value="NK"/>
    <property type="match status" value="1"/>
</dbReference>
<evidence type="ECO:0000256" key="4">
    <source>
        <dbReference type="ARBA" id="ARBA00022679"/>
    </source>
</evidence>
<dbReference type="Pfam" id="PF01715">
    <property type="entry name" value="IPPT"/>
    <property type="match status" value="1"/>
</dbReference>
<dbReference type="Proteomes" id="UP000247454">
    <property type="component" value="Unassembled WGS sequence"/>
</dbReference>
<sequence length="305" mass="33501">MVDDVTIKNAILIAGPTASGKSALALRLAKERDGFIVNTDSMQVYGVLDQLTARPQAGDLAMAPHYLYGHVPPSQLYSTGRWLADVEAVLERPELRGRAPVFVGGTGLYFRALTGGLSDMPEVPDIVREHWRARLAAEGAPALHRVLGRMDTIAAGILRPTDGQRIVRALEVIETSGRSIYDWQKEKGRALVDADAARKIVILPDRAWLAARISQRFDMMMQGGAVDEVKALLALELSTQLPAMKAIGVREIGAALAGEITFDEAAELAKIATRQYAKRQMTWFRNQLDSNWRILRNVNQADAFS</sequence>
<evidence type="ECO:0000256" key="1">
    <source>
        <dbReference type="ARBA" id="ARBA00001946"/>
    </source>
</evidence>
<dbReference type="PANTHER" id="PTHR11088">
    <property type="entry name" value="TRNA DIMETHYLALLYLTRANSFERASE"/>
    <property type="match status" value="1"/>
</dbReference>
<comment type="subunit">
    <text evidence="10">Monomer.</text>
</comment>
<proteinExistence type="inferred from homology"/>
<evidence type="ECO:0000256" key="10">
    <source>
        <dbReference type="HAMAP-Rule" id="MF_00185"/>
    </source>
</evidence>
<dbReference type="GO" id="GO:0052381">
    <property type="term" value="F:tRNA dimethylallyltransferase activity"/>
    <property type="evidence" value="ECO:0007669"/>
    <property type="project" value="UniProtKB-UniRule"/>
</dbReference>
<keyword evidence="5 10" id="KW-0819">tRNA processing</keyword>
<dbReference type="AlphaFoldDB" id="A0A318T588"/>
<dbReference type="EC" id="2.5.1.75" evidence="10"/>
<keyword evidence="8 10" id="KW-0460">Magnesium</keyword>
<dbReference type="EMBL" id="QJTF01000002">
    <property type="protein sequence ID" value="PYE90110.1"/>
    <property type="molecule type" value="Genomic_DNA"/>
</dbReference>
<keyword evidence="7 10" id="KW-0067">ATP-binding</keyword>
<dbReference type="Gene3D" id="3.40.50.300">
    <property type="entry name" value="P-loop containing nucleotide triphosphate hydrolases"/>
    <property type="match status" value="1"/>
</dbReference>
<dbReference type="SUPFAM" id="SSF52540">
    <property type="entry name" value="P-loop containing nucleoside triphosphate hydrolases"/>
    <property type="match status" value="2"/>
</dbReference>
<comment type="catalytic activity">
    <reaction evidence="9 10 11">
        <text>adenosine(37) in tRNA + dimethylallyl diphosphate = N(6)-dimethylallyladenosine(37) in tRNA + diphosphate</text>
        <dbReference type="Rhea" id="RHEA:26482"/>
        <dbReference type="Rhea" id="RHEA-COMP:10162"/>
        <dbReference type="Rhea" id="RHEA-COMP:10375"/>
        <dbReference type="ChEBI" id="CHEBI:33019"/>
        <dbReference type="ChEBI" id="CHEBI:57623"/>
        <dbReference type="ChEBI" id="CHEBI:74411"/>
        <dbReference type="ChEBI" id="CHEBI:74415"/>
        <dbReference type="EC" id="2.5.1.75"/>
    </reaction>
</comment>
<dbReference type="HAMAP" id="MF_00185">
    <property type="entry name" value="IPP_trans"/>
    <property type="match status" value="1"/>
</dbReference>
<comment type="caution">
    <text evidence="14">The sequence shown here is derived from an EMBL/GenBank/DDBJ whole genome shotgun (WGS) entry which is preliminary data.</text>
</comment>
<evidence type="ECO:0000256" key="3">
    <source>
        <dbReference type="ARBA" id="ARBA00005842"/>
    </source>
</evidence>
<evidence type="ECO:0000256" key="13">
    <source>
        <dbReference type="RuleBase" id="RU003785"/>
    </source>
</evidence>
<evidence type="ECO:0000256" key="6">
    <source>
        <dbReference type="ARBA" id="ARBA00022741"/>
    </source>
</evidence>
<dbReference type="InterPro" id="IPR039657">
    <property type="entry name" value="Dimethylallyltransferase"/>
</dbReference>
<comment type="similarity">
    <text evidence="3 10 13">Belongs to the IPP transferase family.</text>
</comment>
<keyword evidence="15" id="KW-1185">Reference proteome</keyword>
<evidence type="ECO:0000256" key="5">
    <source>
        <dbReference type="ARBA" id="ARBA00022694"/>
    </source>
</evidence>
<dbReference type="PANTHER" id="PTHR11088:SF60">
    <property type="entry name" value="TRNA DIMETHYLALLYLTRANSFERASE"/>
    <property type="match status" value="1"/>
</dbReference>
<accession>A0A318T588</accession>
<dbReference type="Gene3D" id="1.10.20.140">
    <property type="match status" value="1"/>
</dbReference>
<evidence type="ECO:0000256" key="2">
    <source>
        <dbReference type="ARBA" id="ARBA00003213"/>
    </source>
</evidence>
<evidence type="ECO:0000256" key="7">
    <source>
        <dbReference type="ARBA" id="ARBA00022840"/>
    </source>
</evidence>
<keyword evidence="6 10" id="KW-0547">Nucleotide-binding</keyword>
<comment type="cofactor">
    <cofactor evidence="1 10">
        <name>Mg(2+)</name>
        <dbReference type="ChEBI" id="CHEBI:18420"/>
    </cofactor>
</comment>
<feature type="site" description="Interaction with substrate tRNA" evidence="10">
    <location>
        <position position="106"/>
    </location>
</feature>